<comment type="caution">
    <text evidence="1">The sequence shown here is derived from an EMBL/GenBank/DDBJ whole genome shotgun (WGS) entry which is preliminary data.</text>
</comment>
<evidence type="ECO:0000313" key="1">
    <source>
        <dbReference type="EMBL" id="MBX0293622.1"/>
    </source>
</evidence>
<sequence length="159" mass="17707">MTLSEEARERLANIVERQPTKNGELQELWDMESGSEVHQYLESELKEYYYRNEDSLICATPEATALIDGEDSDRIQTITVTPLQAAIVDVVAGPDEESQSVVSVLHALRDAGEESDVNEVRSALRSLADKGIVETVQKTVPTFRLAVEREDVDVEVVES</sequence>
<gene>
    <name evidence="1" type="ORF">EGH23_01850</name>
</gene>
<name>A0AAW4P8I3_9EURY</name>
<dbReference type="InterPro" id="IPR043815">
    <property type="entry name" value="DUF5797"/>
</dbReference>
<evidence type="ECO:0008006" key="3">
    <source>
        <dbReference type="Google" id="ProtNLM"/>
    </source>
</evidence>
<dbReference type="EMBL" id="RKLT01000001">
    <property type="protein sequence ID" value="MBX0293622.1"/>
    <property type="molecule type" value="Genomic_DNA"/>
</dbReference>
<dbReference type="AlphaFoldDB" id="A0AAW4P8I3"/>
<reference evidence="1 2" key="1">
    <citation type="submission" date="2021-06" db="EMBL/GenBank/DDBJ databases">
        <title>Halomicroarcula sp. a new haloarchaeum isolated from saline soil.</title>
        <authorList>
            <person name="Duran-Viseras A."/>
            <person name="Sanchez-Porro C."/>
            <person name="Ventosa A."/>
        </authorList>
    </citation>
    <scope>NUCLEOTIDE SEQUENCE [LARGE SCALE GENOMIC DNA]</scope>
    <source>
        <strain evidence="1 2">F27</strain>
    </source>
</reference>
<accession>A0AAW4P8I3</accession>
<dbReference type="Proteomes" id="UP001430455">
    <property type="component" value="Unassembled WGS sequence"/>
</dbReference>
<proteinExistence type="predicted"/>
<dbReference type="RefSeq" id="WP_220578330.1">
    <property type="nucleotide sequence ID" value="NZ_RKLT01000001.1"/>
</dbReference>
<keyword evidence="2" id="KW-1185">Reference proteome</keyword>
<protein>
    <recommendedName>
        <fullName evidence="3">ArsR family transcriptional regulator</fullName>
    </recommendedName>
</protein>
<organism evidence="1 2">
    <name type="scientific">Haloarcula nitratireducens</name>
    <dbReference type="NCBI Taxonomy" id="2487749"/>
    <lineage>
        <taxon>Archaea</taxon>
        <taxon>Methanobacteriati</taxon>
        <taxon>Methanobacteriota</taxon>
        <taxon>Stenosarchaea group</taxon>
        <taxon>Halobacteria</taxon>
        <taxon>Halobacteriales</taxon>
        <taxon>Haloarculaceae</taxon>
        <taxon>Haloarcula</taxon>
    </lineage>
</organism>
<evidence type="ECO:0000313" key="2">
    <source>
        <dbReference type="Proteomes" id="UP001430455"/>
    </source>
</evidence>
<dbReference type="Pfam" id="PF19110">
    <property type="entry name" value="DUF5797"/>
    <property type="match status" value="1"/>
</dbReference>